<gene>
    <name evidence="7" type="ORF">GCM10025876_27920</name>
</gene>
<keyword evidence="4" id="KW-0067">ATP-binding</keyword>
<keyword evidence="3" id="KW-0547">Nucleotide-binding</keyword>
<name>A0ABQ6IIN8_9MICO</name>
<dbReference type="InterPro" id="IPR050095">
    <property type="entry name" value="ECF_ABC_transporter_ATP-bd"/>
</dbReference>
<dbReference type="InterPro" id="IPR003439">
    <property type="entry name" value="ABC_transporter-like_ATP-bd"/>
</dbReference>
<evidence type="ECO:0000256" key="3">
    <source>
        <dbReference type="ARBA" id="ARBA00022741"/>
    </source>
</evidence>
<feature type="compositionally biased region" description="Basic and acidic residues" evidence="5">
    <location>
        <begin position="22"/>
        <end position="33"/>
    </location>
</feature>
<evidence type="ECO:0000256" key="5">
    <source>
        <dbReference type="SAM" id="MobiDB-lite"/>
    </source>
</evidence>
<feature type="region of interest" description="Disordered" evidence="5">
    <location>
        <begin position="1"/>
        <end position="33"/>
    </location>
</feature>
<dbReference type="InterPro" id="IPR015856">
    <property type="entry name" value="ABC_transpr_CbiO/EcfA_su"/>
</dbReference>
<keyword evidence="2" id="KW-0813">Transport</keyword>
<evidence type="ECO:0000313" key="7">
    <source>
        <dbReference type="EMBL" id="GMA36588.1"/>
    </source>
</evidence>
<dbReference type="CDD" id="cd03225">
    <property type="entry name" value="ABC_cobalt_CbiO_domain1"/>
    <property type="match status" value="1"/>
</dbReference>
<dbReference type="Gene3D" id="3.40.50.300">
    <property type="entry name" value="P-loop containing nucleotide triphosphate hydrolases"/>
    <property type="match status" value="1"/>
</dbReference>
<keyword evidence="8" id="KW-1185">Reference proteome</keyword>
<organism evidence="7 8">
    <name type="scientific">Demequina litorisediminis</name>
    <dbReference type="NCBI Taxonomy" id="1849022"/>
    <lineage>
        <taxon>Bacteria</taxon>
        <taxon>Bacillati</taxon>
        <taxon>Actinomycetota</taxon>
        <taxon>Actinomycetes</taxon>
        <taxon>Micrococcales</taxon>
        <taxon>Demequinaceae</taxon>
        <taxon>Demequina</taxon>
    </lineage>
</organism>
<dbReference type="SUPFAM" id="SSF52540">
    <property type="entry name" value="P-loop containing nucleoside triphosphate hydrolases"/>
    <property type="match status" value="1"/>
</dbReference>
<evidence type="ECO:0000256" key="4">
    <source>
        <dbReference type="ARBA" id="ARBA00022840"/>
    </source>
</evidence>
<proteinExistence type="inferred from homology"/>
<evidence type="ECO:0000256" key="2">
    <source>
        <dbReference type="ARBA" id="ARBA00022448"/>
    </source>
</evidence>
<dbReference type="SMART" id="SM00382">
    <property type="entry name" value="AAA"/>
    <property type="match status" value="1"/>
</dbReference>
<feature type="domain" description="ABC transporter" evidence="6">
    <location>
        <begin position="35"/>
        <end position="271"/>
    </location>
</feature>
<dbReference type="InterPro" id="IPR003593">
    <property type="entry name" value="AAA+_ATPase"/>
</dbReference>
<dbReference type="RefSeq" id="WP_431308343.1">
    <property type="nucleotide sequence ID" value="NZ_BSUN01000001.1"/>
</dbReference>
<dbReference type="InterPro" id="IPR027417">
    <property type="entry name" value="P-loop_NTPase"/>
</dbReference>
<evidence type="ECO:0000259" key="6">
    <source>
        <dbReference type="PROSITE" id="PS50893"/>
    </source>
</evidence>
<dbReference type="PANTHER" id="PTHR43553:SF24">
    <property type="entry name" value="ENERGY-COUPLING FACTOR TRANSPORTER ATP-BINDING PROTEIN ECFA1"/>
    <property type="match status" value="1"/>
</dbReference>
<comment type="caution">
    <text evidence="7">The sequence shown here is derived from an EMBL/GenBank/DDBJ whole genome shotgun (WGS) entry which is preliminary data.</text>
</comment>
<reference evidence="8" key="1">
    <citation type="journal article" date="2019" name="Int. J. Syst. Evol. Microbiol.">
        <title>The Global Catalogue of Microorganisms (GCM) 10K type strain sequencing project: providing services to taxonomists for standard genome sequencing and annotation.</title>
        <authorList>
            <consortium name="The Broad Institute Genomics Platform"/>
            <consortium name="The Broad Institute Genome Sequencing Center for Infectious Disease"/>
            <person name="Wu L."/>
            <person name="Ma J."/>
        </authorList>
    </citation>
    <scope>NUCLEOTIDE SEQUENCE [LARGE SCALE GENOMIC DNA]</scope>
    <source>
        <strain evidence="8">NBRC 112299</strain>
    </source>
</reference>
<evidence type="ECO:0000256" key="1">
    <source>
        <dbReference type="ARBA" id="ARBA00005417"/>
    </source>
</evidence>
<accession>A0ABQ6IIN8</accession>
<protein>
    <recommendedName>
        <fullName evidence="6">ABC transporter domain-containing protein</fullName>
    </recommendedName>
</protein>
<dbReference type="Pfam" id="PF00005">
    <property type="entry name" value="ABC_tran"/>
    <property type="match status" value="1"/>
</dbReference>
<comment type="similarity">
    <text evidence="1">Belongs to the ABC transporter superfamily.</text>
</comment>
<evidence type="ECO:0000313" key="8">
    <source>
        <dbReference type="Proteomes" id="UP001157125"/>
    </source>
</evidence>
<dbReference type="PANTHER" id="PTHR43553">
    <property type="entry name" value="HEAVY METAL TRANSPORTER"/>
    <property type="match status" value="1"/>
</dbReference>
<dbReference type="EMBL" id="BSUN01000001">
    <property type="protein sequence ID" value="GMA36588.1"/>
    <property type="molecule type" value="Genomic_DNA"/>
</dbReference>
<dbReference type="Proteomes" id="UP001157125">
    <property type="component" value="Unassembled WGS sequence"/>
</dbReference>
<dbReference type="InterPro" id="IPR017871">
    <property type="entry name" value="ABC_transporter-like_CS"/>
</dbReference>
<dbReference type="PROSITE" id="PS00211">
    <property type="entry name" value="ABC_TRANSPORTER_1"/>
    <property type="match status" value="1"/>
</dbReference>
<dbReference type="PROSITE" id="PS50893">
    <property type="entry name" value="ABC_TRANSPORTER_2"/>
    <property type="match status" value="1"/>
</dbReference>
<sequence>MLRTAGAHQRASWTADAVAGAESHDPTVGDERRPVAVASAVSHGYRSVAGDLMPVLTDVDLTIRAGDRVALVGGNGAGKSTLMRLLCGLQVPRGGSVTLDGIDTKKSSATRLAEHAAYLFQRPEQMFLKDSIRADVRLFPAGRKRADADALVDRVLDRVRLSDFADRDGRTLSGGQQRRATLAIGLAMTPSLLLADEPTASLDVASRDSVIAMLDELSGAIAAAVVATHDMHLVAEWATRVIVLGGGECWPTSRRRNCSPRTPCSRALTWCRRRSPRSDAPWVSTRRRCRWSNGTGPSRSRNRR</sequence>